<comment type="caution">
    <text evidence="2">The sequence shown here is derived from an EMBL/GenBank/DDBJ whole genome shotgun (WGS) entry which is preliminary data.</text>
</comment>
<reference evidence="2 3" key="1">
    <citation type="submission" date="2014-06" db="EMBL/GenBank/DDBJ databases">
        <title>Draft genome sequence of Bacillus manliponensis JCM 15802 (MCCC 1A00708).</title>
        <authorList>
            <person name="Lai Q."/>
            <person name="Liu Y."/>
            <person name="Shao Z."/>
        </authorList>
    </citation>
    <scope>NUCLEOTIDE SEQUENCE [LARGE SCALE GENOMIC DNA]</scope>
    <source>
        <strain evidence="2 3">JCM 15802</strain>
    </source>
</reference>
<organism evidence="2 3">
    <name type="scientific">Bacillus manliponensis</name>
    <dbReference type="NCBI Taxonomy" id="574376"/>
    <lineage>
        <taxon>Bacteria</taxon>
        <taxon>Bacillati</taxon>
        <taxon>Bacillota</taxon>
        <taxon>Bacilli</taxon>
        <taxon>Bacillales</taxon>
        <taxon>Bacillaceae</taxon>
        <taxon>Bacillus</taxon>
        <taxon>Bacillus cereus group</taxon>
    </lineage>
</organism>
<dbReference type="EMBL" id="JOTN01000006">
    <property type="protein sequence ID" value="KEK19784.1"/>
    <property type="molecule type" value="Genomic_DNA"/>
</dbReference>
<proteinExistence type="predicted"/>
<dbReference type="eggNOG" id="ENOG50329E6">
    <property type="taxonomic scope" value="Bacteria"/>
</dbReference>
<evidence type="ECO:0000259" key="1">
    <source>
        <dbReference type="Pfam" id="PF13468"/>
    </source>
</evidence>
<evidence type="ECO:0000313" key="2">
    <source>
        <dbReference type="EMBL" id="KEK19784.1"/>
    </source>
</evidence>
<dbReference type="RefSeq" id="WP_034638600.1">
    <property type="nucleotide sequence ID" value="NZ_CBCSJC010000031.1"/>
</dbReference>
<dbReference type="InterPro" id="IPR025870">
    <property type="entry name" value="Glyoxalase-like_dom"/>
</dbReference>
<feature type="domain" description="Glyoxalase-like" evidence="1">
    <location>
        <begin position="4"/>
        <end position="173"/>
    </location>
</feature>
<evidence type="ECO:0000313" key="3">
    <source>
        <dbReference type="Proteomes" id="UP000027822"/>
    </source>
</evidence>
<sequence>MLRLDHFVIHIDNDVEKINKLKKEFDKLNLPFNPQKGKGTKGFKVANFWAGEQYLEMLYLKNLDGGGWKSEWVDKYNQGKRGIFGICLFTDSLDEIKEGLMKKGLEIEGPERITFSMFFGLFKKSLPFRTVYIKPIPNSDLQIFFLQMDSEKKYELTKKFMKPNAQDVGVSSIYEAIVKKKFSNEEWIFIQKIFPQLIEEQGKRTVNMGDTKLHFLSTQDDLLTVDLHLRVERKEHKNRRIEIENVSLYLN</sequence>
<dbReference type="Pfam" id="PF13468">
    <property type="entry name" value="Glyoxalase_3"/>
    <property type="match status" value="1"/>
</dbReference>
<protein>
    <recommendedName>
        <fullName evidence="1">Glyoxalase-like domain-containing protein</fullName>
    </recommendedName>
</protein>
<dbReference type="InterPro" id="IPR029068">
    <property type="entry name" value="Glyas_Bleomycin-R_OHBP_Dase"/>
</dbReference>
<dbReference type="SUPFAM" id="SSF54593">
    <property type="entry name" value="Glyoxalase/Bleomycin resistance protein/Dihydroxybiphenyl dioxygenase"/>
    <property type="match status" value="1"/>
</dbReference>
<dbReference type="AlphaFoldDB" id="A0A073JXP0"/>
<name>A0A073JXP0_9BACI</name>
<accession>A0A073JXP0</accession>
<gene>
    <name evidence="2" type="ORF">BAMA_21320</name>
</gene>
<keyword evidence="3" id="KW-1185">Reference proteome</keyword>
<dbReference type="Proteomes" id="UP000027822">
    <property type="component" value="Unassembled WGS sequence"/>
</dbReference>
<dbReference type="OrthoDB" id="1897840at2"/>